<gene>
    <name evidence="12" type="ORF">SERN_1287</name>
</gene>
<proteinExistence type="inferred from homology"/>
<feature type="domain" description="FAD/NAD(P)-binding" evidence="11">
    <location>
        <begin position="1"/>
        <end position="295"/>
    </location>
</feature>
<dbReference type="GO" id="GO:0016491">
    <property type="term" value="F:oxidoreductase activity"/>
    <property type="evidence" value="ECO:0007669"/>
    <property type="project" value="UniProtKB-KW"/>
</dbReference>
<comment type="caution">
    <text evidence="12">The sequence shown here is derived from an EMBL/GenBank/DDBJ whole genome shotgun (WGS) entry which is preliminary data.</text>
</comment>
<dbReference type="RefSeq" id="WP_135849306.1">
    <property type="nucleotide sequence ID" value="NZ_RHPJ01000002.1"/>
</dbReference>
<evidence type="ECO:0000256" key="7">
    <source>
        <dbReference type="ARBA" id="ARBA00023002"/>
    </source>
</evidence>
<dbReference type="InterPro" id="IPR041854">
    <property type="entry name" value="BFD-like_2Fe2S-bd_dom_sf"/>
</dbReference>
<dbReference type="GO" id="GO:0051536">
    <property type="term" value="F:iron-sulfur cluster binding"/>
    <property type="evidence" value="ECO:0007669"/>
    <property type="project" value="UniProtKB-KW"/>
</dbReference>
<dbReference type="InterPro" id="IPR052034">
    <property type="entry name" value="NasD-like"/>
</dbReference>
<evidence type="ECO:0000313" key="13">
    <source>
        <dbReference type="Proteomes" id="UP000297318"/>
    </source>
</evidence>
<evidence type="ECO:0000256" key="8">
    <source>
        <dbReference type="ARBA" id="ARBA00023004"/>
    </source>
</evidence>
<evidence type="ECO:0000259" key="10">
    <source>
        <dbReference type="Pfam" id="PF04324"/>
    </source>
</evidence>
<evidence type="ECO:0000256" key="1">
    <source>
        <dbReference type="ARBA" id="ARBA00001929"/>
    </source>
</evidence>
<keyword evidence="13" id="KW-1185">Reference proteome</keyword>
<evidence type="ECO:0000259" key="11">
    <source>
        <dbReference type="Pfam" id="PF07992"/>
    </source>
</evidence>
<keyword evidence="9" id="KW-0411">Iron-sulfur</keyword>
<dbReference type="Gene3D" id="1.10.10.1100">
    <property type="entry name" value="BFD-like [2Fe-2S]-binding domain"/>
    <property type="match status" value="1"/>
</dbReference>
<dbReference type="InterPro" id="IPR007419">
    <property type="entry name" value="BFD-like_2Fe2S-bd_dom"/>
</dbReference>
<evidence type="ECO:0000256" key="9">
    <source>
        <dbReference type="ARBA" id="ARBA00023014"/>
    </source>
</evidence>
<comment type="similarity">
    <text evidence="4">Belongs to the nitrite and sulfite reductase 4Fe-4S domain family.</text>
</comment>
<evidence type="ECO:0000313" key="12">
    <source>
        <dbReference type="EMBL" id="TGO05283.1"/>
    </source>
</evidence>
<dbReference type="SUPFAM" id="SSF51905">
    <property type="entry name" value="FAD/NAD(P)-binding domain"/>
    <property type="match status" value="1"/>
</dbReference>
<dbReference type="Gene3D" id="3.50.50.60">
    <property type="entry name" value="FAD/NAD(P)-binding domain"/>
    <property type="match status" value="2"/>
</dbReference>
<dbReference type="Pfam" id="PF07992">
    <property type="entry name" value="Pyr_redox_2"/>
    <property type="match status" value="1"/>
</dbReference>
<dbReference type="Proteomes" id="UP000297318">
    <property type="component" value="Unassembled WGS sequence"/>
</dbReference>
<accession>A0A4Z1E481</accession>
<keyword evidence="7" id="KW-0560">Oxidoreductase</keyword>
<dbReference type="PRINTS" id="PR00368">
    <property type="entry name" value="FADPNR"/>
</dbReference>
<keyword evidence="6" id="KW-0479">Metal-binding</keyword>
<evidence type="ECO:0000256" key="3">
    <source>
        <dbReference type="ARBA" id="ARBA00005096"/>
    </source>
</evidence>
<comment type="pathway">
    <text evidence="3">Nitrogen metabolism; nitrate reduction (assimilation).</text>
</comment>
<dbReference type="EMBL" id="RHPJ01000002">
    <property type="protein sequence ID" value="TGO05283.1"/>
    <property type="molecule type" value="Genomic_DNA"/>
</dbReference>
<dbReference type="PANTHER" id="PTHR43809:SF1">
    <property type="entry name" value="NITRITE REDUCTASE (NADH) LARGE SUBUNIT"/>
    <property type="match status" value="1"/>
</dbReference>
<evidence type="ECO:0000256" key="4">
    <source>
        <dbReference type="ARBA" id="ARBA00010429"/>
    </source>
</evidence>
<evidence type="ECO:0000256" key="5">
    <source>
        <dbReference type="ARBA" id="ARBA00022617"/>
    </source>
</evidence>
<keyword evidence="8" id="KW-0408">Iron</keyword>
<name>A0A4Z1E481_9MICO</name>
<dbReference type="PANTHER" id="PTHR43809">
    <property type="entry name" value="NITRITE REDUCTASE (NADH) LARGE SUBUNIT"/>
    <property type="match status" value="1"/>
</dbReference>
<reference evidence="12 13" key="1">
    <citation type="submission" date="2018-11" db="EMBL/GenBank/DDBJ databases">
        <title>Complete genome sequencing of the Actinobacteria Serinibacter sp. K3-2.</title>
        <authorList>
            <person name="Rakitin A.L."/>
            <person name="Beletsky A.V."/>
            <person name="Mardanov A.V."/>
            <person name="Ravin N.V."/>
            <person name="Gromova A.S."/>
            <person name="Filippova S.N."/>
            <person name="Gal'Chenko V.F."/>
        </authorList>
    </citation>
    <scope>NUCLEOTIDE SEQUENCE [LARGE SCALE GENOMIC DNA]</scope>
    <source>
        <strain evidence="12 13">K3-2</strain>
    </source>
</reference>
<dbReference type="PRINTS" id="PR00411">
    <property type="entry name" value="PNDRDTASEI"/>
</dbReference>
<comment type="cofactor">
    <cofactor evidence="1">
        <name>siroheme</name>
        <dbReference type="ChEBI" id="CHEBI:60052"/>
    </cofactor>
</comment>
<comment type="cofactor">
    <cofactor evidence="2">
        <name>[4Fe-4S] cluster</name>
        <dbReference type="ChEBI" id="CHEBI:49883"/>
    </cofactor>
</comment>
<organism evidence="12 13">
    <name type="scientific">Serinibacter arcticus</name>
    <dbReference type="NCBI Taxonomy" id="1655435"/>
    <lineage>
        <taxon>Bacteria</taxon>
        <taxon>Bacillati</taxon>
        <taxon>Actinomycetota</taxon>
        <taxon>Actinomycetes</taxon>
        <taxon>Micrococcales</taxon>
        <taxon>Beutenbergiaceae</taxon>
        <taxon>Serinibacter</taxon>
    </lineage>
</organism>
<evidence type="ECO:0000256" key="6">
    <source>
        <dbReference type="ARBA" id="ARBA00022723"/>
    </source>
</evidence>
<dbReference type="Pfam" id="PF04324">
    <property type="entry name" value="Fer2_BFD"/>
    <property type="match status" value="1"/>
</dbReference>
<dbReference type="GO" id="GO:0046872">
    <property type="term" value="F:metal ion binding"/>
    <property type="evidence" value="ECO:0007669"/>
    <property type="project" value="UniProtKB-KW"/>
</dbReference>
<protein>
    <submittedName>
        <fullName evidence="12">Nitrite reductase [NAD(P)H] large subunit</fullName>
    </submittedName>
</protein>
<sequence>MRIVVVGHGMVGHRVLDELANHRPAGVTDDVVVLGAEQAEPYNRVLLSEVVAGRYAPAAIRLPSLGAGAGRMLTGRRAVALDREARVVLDDAGDAHPYDALVLATGAAARVPDVSGLADLPLLPDAGVHVLRDLDDAVGILGQVHEARRACVVGGGVLGVEIALALAGHGVATTIVHGGDHVMDRQLGSGAGTATTGVLERAGVRVRAGSRPTAVGHTGGRVTSLTLADGSQVLTDLVVLAAGTQPDVELARAAGLPVSRGVVVGADLASPGDPRVFAAGDCAQPPQGSTGLVAQGWEQARRLAVVLERRRAALESGTGLDAVADAADDAPLPAGGADVVRVKGAGIDVVSMGVSGGAHRPEGSRRVALEDPDGGRHLEVVVLDRRVIGATCVGGGRVASDLVAAYTRGTLVPADPAQLLLRPVAGAAVEAETPLRMPDGATLCRCNSVTKGQVVAAWRDGARSVPDVAACTRATTGCGGCTDAVGGVVEWLRESDPETARDGATSSASR</sequence>
<dbReference type="AlphaFoldDB" id="A0A4Z1E481"/>
<dbReference type="InterPro" id="IPR036188">
    <property type="entry name" value="FAD/NAD-bd_sf"/>
</dbReference>
<feature type="domain" description="BFD-like [2Fe-2S]-binding" evidence="10">
    <location>
        <begin position="443"/>
        <end position="487"/>
    </location>
</feature>
<dbReference type="InterPro" id="IPR023753">
    <property type="entry name" value="FAD/NAD-binding_dom"/>
</dbReference>
<evidence type="ECO:0000256" key="2">
    <source>
        <dbReference type="ARBA" id="ARBA00001966"/>
    </source>
</evidence>
<dbReference type="OrthoDB" id="1145at2"/>
<keyword evidence="5" id="KW-0349">Heme</keyword>